<reference evidence="1" key="2">
    <citation type="journal article" date="2015" name="Fish Shellfish Immunol.">
        <title>Early steps in the European eel (Anguilla anguilla)-Vibrio vulnificus interaction in the gills: Role of the RtxA13 toxin.</title>
        <authorList>
            <person name="Callol A."/>
            <person name="Pajuelo D."/>
            <person name="Ebbesson L."/>
            <person name="Teles M."/>
            <person name="MacKenzie S."/>
            <person name="Amaro C."/>
        </authorList>
    </citation>
    <scope>NUCLEOTIDE SEQUENCE</scope>
</reference>
<dbReference type="AlphaFoldDB" id="A0A0E9U1K1"/>
<evidence type="ECO:0000313" key="1">
    <source>
        <dbReference type="EMBL" id="JAH58838.1"/>
    </source>
</evidence>
<sequence>MNFKKKRKKEFIGKSDQSNVLNLKICHLIC</sequence>
<dbReference type="EMBL" id="GBXM01049739">
    <property type="protein sequence ID" value="JAH58838.1"/>
    <property type="molecule type" value="Transcribed_RNA"/>
</dbReference>
<organism evidence="1">
    <name type="scientific">Anguilla anguilla</name>
    <name type="common">European freshwater eel</name>
    <name type="synonym">Muraena anguilla</name>
    <dbReference type="NCBI Taxonomy" id="7936"/>
    <lineage>
        <taxon>Eukaryota</taxon>
        <taxon>Metazoa</taxon>
        <taxon>Chordata</taxon>
        <taxon>Craniata</taxon>
        <taxon>Vertebrata</taxon>
        <taxon>Euteleostomi</taxon>
        <taxon>Actinopterygii</taxon>
        <taxon>Neopterygii</taxon>
        <taxon>Teleostei</taxon>
        <taxon>Anguilliformes</taxon>
        <taxon>Anguillidae</taxon>
        <taxon>Anguilla</taxon>
    </lineage>
</organism>
<proteinExistence type="predicted"/>
<reference evidence="1" key="1">
    <citation type="submission" date="2014-11" db="EMBL/GenBank/DDBJ databases">
        <authorList>
            <person name="Amaro Gonzalez C."/>
        </authorList>
    </citation>
    <scope>NUCLEOTIDE SEQUENCE</scope>
</reference>
<name>A0A0E9U1K1_ANGAN</name>
<accession>A0A0E9U1K1</accession>
<protein>
    <submittedName>
        <fullName evidence="1">Uncharacterized protein</fullName>
    </submittedName>
</protein>